<reference evidence="3" key="2">
    <citation type="submission" date="2020-09" db="EMBL/GenBank/DDBJ databases">
        <authorList>
            <person name="Sun Q."/>
            <person name="Zhou Y."/>
        </authorList>
    </citation>
    <scope>NUCLEOTIDE SEQUENCE</scope>
    <source>
        <strain evidence="3">CGMCC 4.7138</strain>
    </source>
</reference>
<feature type="region of interest" description="Disordered" evidence="1">
    <location>
        <begin position="1"/>
        <end position="25"/>
    </location>
</feature>
<dbReference type="InterPro" id="IPR002048">
    <property type="entry name" value="EF_hand_dom"/>
</dbReference>
<reference evidence="3" key="1">
    <citation type="journal article" date="2014" name="Int. J. Syst. Evol. Microbiol.">
        <title>Complete genome sequence of Corynebacterium casei LMG S-19264T (=DSM 44701T), isolated from a smear-ripened cheese.</title>
        <authorList>
            <consortium name="US DOE Joint Genome Institute (JGI-PGF)"/>
            <person name="Walter F."/>
            <person name="Albersmeier A."/>
            <person name="Kalinowski J."/>
            <person name="Ruckert C."/>
        </authorList>
    </citation>
    <scope>NUCLEOTIDE SEQUENCE</scope>
    <source>
        <strain evidence="3">CGMCC 4.7138</strain>
    </source>
</reference>
<dbReference type="InterPro" id="IPR018247">
    <property type="entry name" value="EF_Hand_1_Ca_BS"/>
</dbReference>
<gene>
    <name evidence="3" type="ORF">GCM10011574_64780</name>
</gene>
<dbReference type="RefSeq" id="WP_308424436.1">
    <property type="nucleotide sequence ID" value="NZ_BMMN01000018.1"/>
</dbReference>
<proteinExistence type="predicted"/>
<evidence type="ECO:0000259" key="2">
    <source>
        <dbReference type="PROSITE" id="PS50222"/>
    </source>
</evidence>
<dbReference type="SMART" id="SM00054">
    <property type="entry name" value="EFh"/>
    <property type="match status" value="2"/>
</dbReference>
<dbReference type="AlphaFoldDB" id="A0A8H9LGX1"/>
<feature type="compositionally biased region" description="Basic and acidic residues" evidence="1">
    <location>
        <begin position="1"/>
        <end position="10"/>
    </location>
</feature>
<dbReference type="SUPFAM" id="SSF47473">
    <property type="entry name" value="EF-hand"/>
    <property type="match status" value="1"/>
</dbReference>
<accession>A0A8H9LGX1</accession>
<name>A0A8H9LGX1_9ACTN</name>
<evidence type="ECO:0000313" key="3">
    <source>
        <dbReference type="EMBL" id="GGO29479.1"/>
    </source>
</evidence>
<feature type="domain" description="EF-hand" evidence="2">
    <location>
        <begin position="78"/>
        <end position="113"/>
    </location>
</feature>
<dbReference type="EMBL" id="BMMN01000018">
    <property type="protein sequence ID" value="GGO29479.1"/>
    <property type="molecule type" value="Genomic_DNA"/>
</dbReference>
<dbReference type="GO" id="GO:0005509">
    <property type="term" value="F:calcium ion binding"/>
    <property type="evidence" value="ECO:0007669"/>
    <property type="project" value="InterPro"/>
</dbReference>
<dbReference type="PROSITE" id="PS50222">
    <property type="entry name" value="EF_HAND_2"/>
    <property type="match status" value="2"/>
</dbReference>
<sequence length="113" mass="12261">MVAHATDRTRARGKTPGPRLGRDPWGQSVLSARVLIAIPEEDGMSEYAATFQLIDADRDGRISAEELVRLMEVLGRPLTLQGAQGAIDRVDADRDGLIDLEEFGAWLSSADQG</sequence>
<comment type="caution">
    <text evidence="3">The sequence shown here is derived from an EMBL/GenBank/DDBJ whole genome shotgun (WGS) entry which is preliminary data.</text>
</comment>
<keyword evidence="4" id="KW-1185">Reference proteome</keyword>
<evidence type="ECO:0000313" key="4">
    <source>
        <dbReference type="Proteomes" id="UP000653480"/>
    </source>
</evidence>
<dbReference type="Gene3D" id="1.10.238.10">
    <property type="entry name" value="EF-hand"/>
    <property type="match status" value="1"/>
</dbReference>
<dbReference type="CDD" id="cd00051">
    <property type="entry name" value="EFh"/>
    <property type="match status" value="1"/>
</dbReference>
<protein>
    <recommendedName>
        <fullName evidence="2">EF-hand domain-containing protein</fullName>
    </recommendedName>
</protein>
<dbReference type="InterPro" id="IPR011992">
    <property type="entry name" value="EF-hand-dom_pair"/>
</dbReference>
<dbReference type="Pfam" id="PF13499">
    <property type="entry name" value="EF-hand_7"/>
    <property type="match status" value="1"/>
</dbReference>
<organism evidence="3 4">
    <name type="scientific">Microbispora bryophytorum</name>
    <dbReference type="NCBI Taxonomy" id="1460882"/>
    <lineage>
        <taxon>Bacteria</taxon>
        <taxon>Bacillati</taxon>
        <taxon>Actinomycetota</taxon>
        <taxon>Actinomycetes</taxon>
        <taxon>Streptosporangiales</taxon>
        <taxon>Streptosporangiaceae</taxon>
        <taxon>Microbispora</taxon>
    </lineage>
</organism>
<evidence type="ECO:0000256" key="1">
    <source>
        <dbReference type="SAM" id="MobiDB-lite"/>
    </source>
</evidence>
<feature type="domain" description="EF-hand" evidence="2">
    <location>
        <begin position="42"/>
        <end position="77"/>
    </location>
</feature>
<dbReference type="Proteomes" id="UP000653480">
    <property type="component" value="Unassembled WGS sequence"/>
</dbReference>
<dbReference type="PROSITE" id="PS00018">
    <property type="entry name" value="EF_HAND_1"/>
    <property type="match status" value="2"/>
</dbReference>